<dbReference type="Gene3D" id="1.10.510.10">
    <property type="entry name" value="Transferase(Phosphotransferase) domain 1"/>
    <property type="match status" value="2"/>
</dbReference>
<sequence length="476" mass="54598">MRSGRRITRKEDKAVTVPPLSPVVVGLGWWLCEGGGGGSGEQNLAPLRIPFKDILIATKDFAKENLIDQGGIADVYKGLLLRSGVPIDVVIRRFCHPEYIKTKRYDRSDAYSLGVILLEVLCGKKATIEDVIRYRAQMELEEGKLDNIDIAPNLREQMHTQSLSMLSKTAYDCLKEERDQRPSIDEIVKSLQIALELEVNLVKHENRVRNLAYLRIPLREITMATNHFADTYLIRSHIINDHVYEAELNHFDRESVLTIEGENKGELPKKKVIIKRIYNYKKSKEDFFAEIEMISSYKHPNLVSLLGFCDEGPEMIVVFECAFKETLHYYLKSTSNRTNLTWERRIRICLDIAHGLKYLHKMIRGKSSVIHQRIQSANVLFDEKWTAKIVNFKLFEFDLFQTSSLWDSAMYTPSELSARLIEDDIYSLGLILFEILTGRLAPEWLLITESTEGLVHIARSHFNGGTLRNIADPGLL</sequence>
<evidence type="ECO:0000313" key="2">
    <source>
        <dbReference type="EMBL" id="KAI7751130.1"/>
    </source>
</evidence>
<dbReference type="InterPro" id="IPR011009">
    <property type="entry name" value="Kinase-like_dom_sf"/>
</dbReference>
<gene>
    <name evidence="2" type="ORF">M8C21_014586</name>
</gene>
<dbReference type="Pfam" id="PF07714">
    <property type="entry name" value="PK_Tyr_Ser-Thr"/>
    <property type="match status" value="1"/>
</dbReference>
<evidence type="ECO:0000313" key="3">
    <source>
        <dbReference type="Proteomes" id="UP001206925"/>
    </source>
</evidence>
<name>A0AAD5D3F3_AMBAR</name>
<proteinExistence type="predicted"/>
<organism evidence="2 3">
    <name type="scientific">Ambrosia artemisiifolia</name>
    <name type="common">Common ragweed</name>
    <dbReference type="NCBI Taxonomy" id="4212"/>
    <lineage>
        <taxon>Eukaryota</taxon>
        <taxon>Viridiplantae</taxon>
        <taxon>Streptophyta</taxon>
        <taxon>Embryophyta</taxon>
        <taxon>Tracheophyta</taxon>
        <taxon>Spermatophyta</taxon>
        <taxon>Magnoliopsida</taxon>
        <taxon>eudicotyledons</taxon>
        <taxon>Gunneridae</taxon>
        <taxon>Pentapetalae</taxon>
        <taxon>asterids</taxon>
        <taxon>campanulids</taxon>
        <taxon>Asterales</taxon>
        <taxon>Asteraceae</taxon>
        <taxon>Asteroideae</taxon>
        <taxon>Heliantheae alliance</taxon>
        <taxon>Heliantheae</taxon>
        <taxon>Ambrosia</taxon>
    </lineage>
</organism>
<dbReference type="InterPro" id="IPR000719">
    <property type="entry name" value="Prot_kinase_dom"/>
</dbReference>
<dbReference type="PANTHER" id="PTHR27003:SF471">
    <property type="entry name" value="VASCULAR ENDOTHELIAL GROWTH FACTOR RECEPTOR 2 (VEGFR2)-RELATED"/>
    <property type="match status" value="1"/>
</dbReference>
<dbReference type="Proteomes" id="UP001206925">
    <property type="component" value="Unassembled WGS sequence"/>
</dbReference>
<protein>
    <recommendedName>
        <fullName evidence="1">Protein kinase domain-containing protein</fullName>
    </recommendedName>
</protein>
<dbReference type="GO" id="GO:0005524">
    <property type="term" value="F:ATP binding"/>
    <property type="evidence" value="ECO:0007669"/>
    <property type="project" value="InterPro"/>
</dbReference>
<evidence type="ECO:0000259" key="1">
    <source>
        <dbReference type="PROSITE" id="PS50011"/>
    </source>
</evidence>
<comment type="caution">
    <text evidence="2">The sequence shown here is derived from an EMBL/GenBank/DDBJ whole genome shotgun (WGS) entry which is preliminary data.</text>
</comment>
<feature type="non-terminal residue" evidence="2">
    <location>
        <position position="476"/>
    </location>
</feature>
<accession>A0AAD5D3F3</accession>
<dbReference type="EMBL" id="JAMZMK010005970">
    <property type="protein sequence ID" value="KAI7751130.1"/>
    <property type="molecule type" value="Genomic_DNA"/>
</dbReference>
<dbReference type="GO" id="GO:0009506">
    <property type="term" value="C:plasmodesma"/>
    <property type="evidence" value="ECO:0007669"/>
    <property type="project" value="TreeGrafter"/>
</dbReference>
<dbReference type="Gene3D" id="3.30.200.20">
    <property type="entry name" value="Phosphorylase Kinase, domain 1"/>
    <property type="match status" value="1"/>
</dbReference>
<dbReference type="SUPFAM" id="SSF56112">
    <property type="entry name" value="Protein kinase-like (PK-like)"/>
    <property type="match status" value="2"/>
</dbReference>
<dbReference type="GO" id="GO:0004714">
    <property type="term" value="F:transmembrane receptor protein tyrosine kinase activity"/>
    <property type="evidence" value="ECO:0007669"/>
    <property type="project" value="InterPro"/>
</dbReference>
<dbReference type="InterPro" id="IPR001245">
    <property type="entry name" value="Ser-Thr/Tyr_kinase_cat_dom"/>
</dbReference>
<dbReference type="GO" id="GO:0005886">
    <property type="term" value="C:plasma membrane"/>
    <property type="evidence" value="ECO:0007669"/>
    <property type="project" value="TreeGrafter"/>
</dbReference>
<reference evidence="2" key="1">
    <citation type="submission" date="2022-06" db="EMBL/GenBank/DDBJ databases">
        <title>Uncovering the hologenomic basis of an extraordinary plant invasion.</title>
        <authorList>
            <person name="Bieker V.C."/>
            <person name="Martin M.D."/>
            <person name="Gilbert T."/>
            <person name="Hodgins K."/>
            <person name="Battlay P."/>
            <person name="Petersen B."/>
            <person name="Wilson J."/>
        </authorList>
    </citation>
    <scope>NUCLEOTIDE SEQUENCE</scope>
    <source>
        <strain evidence="2">AA19_3_7</strain>
        <tissue evidence="2">Leaf</tissue>
    </source>
</reference>
<keyword evidence="3" id="KW-1185">Reference proteome</keyword>
<dbReference type="PANTHER" id="PTHR27003">
    <property type="entry name" value="OS07G0166700 PROTEIN"/>
    <property type="match status" value="1"/>
</dbReference>
<dbReference type="PROSITE" id="PS50011">
    <property type="entry name" value="PROTEIN_KINASE_DOM"/>
    <property type="match status" value="1"/>
</dbReference>
<feature type="domain" description="Protein kinase" evidence="1">
    <location>
        <begin position="217"/>
        <end position="476"/>
    </location>
</feature>
<dbReference type="AlphaFoldDB" id="A0AAD5D3F3"/>
<dbReference type="InterPro" id="IPR045272">
    <property type="entry name" value="ANXUR1/2-like"/>
</dbReference>